<organism evidence="6">
    <name type="scientific">marine metagenome</name>
    <dbReference type="NCBI Taxonomy" id="408172"/>
    <lineage>
        <taxon>unclassified sequences</taxon>
        <taxon>metagenomes</taxon>
        <taxon>ecological metagenomes</taxon>
    </lineage>
</organism>
<evidence type="ECO:0008006" key="7">
    <source>
        <dbReference type="Google" id="ProtNLM"/>
    </source>
</evidence>
<keyword evidence="3 5" id="KW-1133">Transmembrane helix</keyword>
<sequence>WGILLLFGGGLCLSAVLGATGTSEWLGTALVGSMAGAPNWAIIIACITLMVFLTELSSNTGSAAILIPVMIALSGQFDAAVTYALVFGVGLAANCAFMLPVATPPNALVYGTGYIDQKDMLKTGMILNIFSIFMVFLTVSIFS</sequence>
<evidence type="ECO:0000256" key="5">
    <source>
        <dbReference type="SAM" id="Phobius"/>
    </source>
</evidence>
<evidence type="ECO:0000256" key="1">
    <source>
        <dbReference type="ARBA" id="ARBA00004141"/>
    </source>
</evidence>
<dbReference type="AlphaFoldDB" id="A0A382CGY6"/>
<proteinExistence type="predicted"/>
<feature type="transmembrane region" description="Helical" evidence="5">
    <location>
        <begin position="123"/>
        <end position="142"/>
    </location>
</feature>
<dbReference type="GO" id="GO:0005886">
    <property type="term" value="C:plasma membrane"/>
    <property type="evidence" value="ECO:0007669"/>
    <property type="project" value="TreeGrafter"/>
</dbReference>
<keyword evidence="4 5" id="KW-0472">Membrane</keyword>
<dbReference type="EMBL" id="UINC01034353">
    <property type="protein sequence ID" value="SVB25062.1"/>
    <property type="molecule type" value="Genomic_DNA"/>
</dbReference>
<dbReference type="PANTHER" id="PTHR10283">
    <property type="entry name" value="SOLUTE CARRIER FAMILY 13 MEMBER"/>
    <property type="match status" value="1"/>
</dbReference>
<gene>
    <name evidence="6" type="ORF">METZ01_LOCUS177916</name>
</gene>
<feature type="non-terminal residue" evidence="6">
    <location>
        <position position="1"/>
    </location>
</feature>
<evidence type="ECO:0000256" key="4">
    <source>
        <dbReference type="ARBA" id="ARBA00023136"/>
    </source>
</evidence>
<dbReference type="PANTHER" id="PTHR10283:SF82">
    <property type="entry name" value="SOLUTE CARRIER FAMILY 13 MEMBER 2"/>
    <property type="match status" value="1"/>
</dbReference>
<comment type="subcellular location">
    <subcellularLocation>
        <location evidence="1">Membrane</location>
        <topology evidence="1">Multi-pass membrane protein</topology>
    </subcellularLocation>
</comment>
<feature type="transmembrane region" description="Helical" evidence="5">
    <location>
        <begin position="80"/>
        <end position="103"/>
    </location>
</feature>
<evidence type="ECO:0000313" key="6">
    <source>
        <dbReference type="EMBL" id="SVB25062.1"/>
    </source>
</evidence>
<keyword evidence="2 5" id="KW-0812">Transmembrane</keyword>
<dbReference type="InterPro" id="IPR001898">
    <property type="entry name" value="SLC13A/DASS"/>
</dbReference>
<accession>A0A382CGY6</accession>
<reference evidence="6" key="1">
    <citation type="submission" date="2018-05" db="EMBL/GenBank/DDBJ databases">
        <authorList>
            <person name="Lanie J.A."/>
            <person name="Ng W.-L."/>
            <person name="Kazmierczak K.M."/>
            <person name="Andrzejewski T.M."/>
            <person name="Davidsen T.M."/>
            <person name="Wayne K.J."/>
            <person name="Tettelin H."/>
            <person name="Glass J.I."/>
            <person name="Rusch D."/>
            <person name="Podicherti R."/>
            <person name="Tsui H.-C.T."/>
            <person name="Winkler M.E."/>
        </authorList>
    </citation>
    <scope>NUCLEOTIDE SEQUENCE</scope>
</reference>
<protein>
    <recommendedName>
        <fullName evidence="7">Citrate transporter-like domain-containing protein</fullName>
    </recommendedName>
</protein>
<feature type="transmembrane region" description="Helical" evidence="5">
    <location>
        <begin position="42"/>
        <end position="73"/>
    </location>
</feature>
<dbReference type="GO" id="GO:1905039">
    <property type="term" value="P:carboxylic acid transmembrane transport"/>
    <property type="evidence" value="ECO:0007669"/>
    <property type="project" value="UniProtKB-ARBA"/>
</dbReference>
<name>A0A382CGY6_9ZZZZ</name>
<evidence type="ECO:0000256" key="3">
    <source>
        <dbReference type="ARBA" id="ARBA00022989"/>
    </source>
</evidence>
<dbReference type="Pfam" id="PF00939">
    <property type="entry name" value="Na_sulph_symp"/>
    <property type="match status" value="1"/>
</dbReference>
<dbReference type="GO" id="GO:0008514">
    <property type="term" value="F:organic anion transmembrane transporter activity"/>
    <property type="evidence" value="ECO:0007669"/>
    <property type="project" value="UniProtKB-ARBA"/>
</dbReference>
<evidence type="ECO:0000256" key="2">
    <source>
        <dbReference type="ARBA" id="ARBA00022692"/>
    </source>
</evidence>